<evidence type="ECO:0000313" key="2">
    <source>
        <dbReference type="Proteomes" id="UP000026961"/>
    </source>
</evidence>
<dbReference type="AlphaFoldDB" id="A0A0D9YXA2"/>
<proteinExistence type="predicted"/>
<dbReference type="EnsemblPlants" id="OGLUM02G30570.1">
    <property type="protein sequence ID" value="OGLUM02G30570.1"/>
    <property type="gene ID" value="OGLUM02G30570"/>
</dbReference>
<reference evidence="1" key="2">
    <citation type="submission" date="2018-05" db="EMBL/GenBank/DDBJ databases">
        <title>OgluRS3 (Oryza glumaepatula Reference Sequence Version 3).</title>
        <authorList>
            <person name="Zhang J."/>
            <person name="Kudrna D."/>
            <person name="Lee S."/>
            <person name="Talag J."/>
            <person name="Welchert J."/>
            <person name="Wing R.A."/>
        </authorList>
    </citation>
    <scope>NUCLEOTIDE SEQUENCE [LARGE SCALE GENOMIC DNA]</scope>
</reference>
<accession>A0A0D9YXA2</accession>
<evidence type="ECO:0000313" key="1">
    <source>
        <dbReference type="EnsemblPlants" id="OGLUM02G30570.1"/>
    </source>
</evidence>
<organism evidence="1">
    <name type="scientific">Oryza glumipatula</name>
    <dbReference type="NCBI Taxonomy" id="40148"/>
    <lineage>
        <taxon>Eukaryota</taxon>
        <taxon>Viridiplantae</taxon>
        <taxon>Streptophyta</taxon>
        <taxon>Embryophyta</taxon>
        <taxon>Tracheophyta</taxon>
        <taxon>Spermatophyta</taxon>
        <taxon>Magnoliopsida</taxon>
        <taxon>Liliopsida</taxon>
        <taxon>Poales</taxon>
        <taxon>Poaceae</taxon>
        <taxon>BOP clade</taxon>
        <taxon>Oryzoideae</taxon>
        <taxon>Oryzeae</taxon>
        <taxon>Oryzinae</taxon>
        <taxon>Oryza</taxon>
    </lineage>
</organism>
<dbReference type="Gramene" id="OGLUM02G30570.1">
    <property type="protein sequence ID" value="OGLUM02G30570.1"/>
    <property type="gene ID" value="OGLUM02G30570"/>
</dbReference>
<reference evidence="1" key="1">
    <citation type="submission" date="2015-04" db="UniProtKB">
        <authorList>
            <consortium name="EnsemblPlants"/>
        </authorList>
    </citation>
    <scope>IDENTIFICATION</scope>
</reference>
<sequence length="108" mass="12145">MKAVLSSISIYHLVGVEPLKWVIKGINKIHYRFHWADQMHRAATAESMTKQILAISSSSTLLLSHHAESGWLVALNLTEETMAGTHDTLFEQEARFRTGFHVLLHGHG</sequence>
<keyword evidence="2" id="KW-1185">Reference proteome</keyword>
<name>A0A0D9YXA2_9ORYZ</name>
<protein>
    <submittedName>
        <fullName evidence="1">Uncharacterized protein</fullName>
    </submittedName>
</protein>
<dbReference type="Proteomes" id="UP000026961">
    <property type="component" value="Chromosome 2"/>
</dbReference>
<dbReference type="HOGENOM" id="CLU_2201069_0_0_1"/>